<gene>
    <name evidence="1" type="ORF">K435DRAFT_811532</name>
</gene>
<dbReference type="Proteomes" id="UP000297245">
    <property type="component" value="Unassembled WGS sequence"/>
</dbReference>
<evidence type="ECO:0000313" key="2">
    <source>
        <dbReference type="Proteomes" id="UP000297245"/>
    </source>
</evidence>
<dbReference type="EMBL" id="ML180188">
    <property type="protein sequence ID" value="THU78460.1"/>
    <property type="molecule type" value="Genomic_DNA"/>
</dbReference>
<sequence length="160" mass="18711">MYRLSVLESLRQFFSSKFNVASGSVRKVLICFKVYGLSVYDDYVLEFYTSFQGFWRLLLSLAVHRVCFVRVYSVNFQRWIELELTIPVVRGFVTLCRFIVNLYRFLLIKFSVDSSLYAMNRGYTTRHLYGSGSILDAGKFWSLKPVSVIQGFSYLTFSLM</sequence>
<proteinExistence type="predicted"/>
<name>A0A4S8KRZ9_DENBC</name>
<organism evidence="1 2">
    <name type="scientific">Dendrothele bispora (strain CBS 962.96)</name>
    <dbReference type="NCBI Taxonomy" id="1314807"/>
    <lineage>
        <taxon>Eukaryota</taxon>
        <taxon>Fungi</taxon>
        <taxon>Dikarya</taxon>
        <taxon>Basidiomycota</taxon>
        <taxon>Agaricomycotina</taxon>
        <taxon>Agaricomycetes</taxon>
        <taxon>Agaricomycetidae</taxon>
        <taxon>Agaricales</taxon>
        <taxon>Agaricales incertae sedis</taxon>
        <taxon>Dendrothele</taxon>
    </lineage>
</organism>
<evidence type="ECO:0000313" key="1">
    <source>
        <dbReference type="EMBL" id="THU78460.1"/>
    </source>
</evidence>
<protein>
    <submittedName>
        <fullName evidence="1">Uncharacterized protein</fullName>
    </submittedName>
</protein>
<dbReference type="AlphaFoldDB" id="A0A4S8KRZ9"/>
<reference evidence="1 2" key="1">
    <citation type="journal article" date="2019" name="Nat. Ecol. Evol.">
        <title>Megaphylogeny resolves global patterns of mushroom evolution.</title>
        <authorList>
            <person name="Varga T."/>
            <person name="Krizsan K."/>
            <person name="Foldi C."/>
            <person name="Dima B."/>
            <person name="Sanchez-Garcia M."/>
            <person name="Sanchez-Ramirez S."/>
            <person name="Szollosi G.J."/>
            <person name="Szarkandi J.G."/>
            <person name="Papp V."/>
            <person name="Albert L."/>
            <person name="Andreopoulos W."/>
            <person name="Angelini C."/>
            <person name="Antonin V."/>
            <person name="Barry K.W."/>
            <person name="Bougher N.L."/>
            <person name="Buchanan P."/>
            <person name="Buyck B."/>
            <person name="Bense V."/>
            <person name="Catcheside P."/>
            <person name="Chovatia M."/>
            <person name="Cooper J."/>
            <person name="Damon W."/>
            <person name="Desjardin D."/>
            <person name="Finy P."/>
            <person name="Geml J."/>
            <person name="Haridas S."/>
            <person name="Hughes K."/>
            <person name="Justo A."/>
            <person name="Karasinski D."/>
            <person name="Kautmanova I."/>
            <person name="Kiss B."/>
            <person name="Kocsube S."/>
            <person name="Kotiranta H."/>
            <person name="LaButti K.M."/>
            <person name="Lechner B.E."/>
            <person name="Liimatainen K."/>
            <person name="Lipzen A."/>
            <person name="Lukacs Z."/>
            <person name="Mihaltcheva S."/>
            <person name="Morgado L.N."/>
            <person name="Niskanen T."/>
            <person name="Noordeloos M.E."/>
            <person name="Ohm R.A."/>
            <person name="Ortiz-Santana B."/>
            <person name="Ovrebo C."/>
            <person name="Racz N."/>
            <person name="Riley R."/>
            <person name="Savchenko A."/>
            <person name="Shiryaev A."/>
            <person name="Soop K."/>
            <person name="Spirin V."/>
            <person name="Szebenyi C."/>
            <person name="Tomsovsky M."/>
            <person name="Tulloss R.E."/>
            <person name="Uehling J."/>
            <person name="Grigoriev I.V."/>
            <person name="Vagvolgyi C."/>
            <person name="Papp T."/>
            <person name="Martin F.M."/>
            <person name="Miettinen O."/>
            <person name="Hibbett D.S."/>
            <person name="Nagy L.G."/>
        </authorList>
    </citation>
    <scope>NUCLEOTIDE SEQUENCE [LARGE SCALE GENOMIC DNA]</scope>
    <source>
        <strain evidence="1 2">CBS 962.96</strain>
    </source>
</reference>
<accession>A0A4S8KRZ9</accession>
<keyword evidence="2" id="KW-1185">Reference proteome</keyword>